<accession>A0A1I8FPY4</accession>
<evidence type="ECO:0000313" key="2">
    <source>
        <dbReference type="Proteomes" id="UP000095280"/>
    </source>
</evidence>
<keyword evidence="2" id="KW-1185">Reference proteome</keyword>
<dbReference type="Proteomes" id="UP000095280">
    <property type="component" value="Unplaced"/>
</dbReference>
<dbReference type="AlphaFoldDB" id="A0A1I8FPY4"/>
<organism evidence="2 3">
    <name type="scientific">Macrostomum lignano</name>
    <dbReference type="NCBI Taxonomy" id="282301"/>
    <lineage>
        <taxon>Eukaryota</taxon>
        <taxon>Metazoa</taxon>
        <taxon>Spiralia</taxon>
        <taxon>Lophotrochozoa</taxon>
        <taxon>Platyhelminthes</taxon>
        <taxon>Rhabditophora</taxon>
        <taxon>Macrostomorpha</taxon>
        <taxon>Macrostomida</taxon>
        <taxon>Macrostomidae</taxon>
        <taxon>Macrostomum</taxon>
    </lineage>
</organism>
<feature type="compositionally biased region" description="Basic residues" evidence="1">
    <location>
        <begin position="85"/>
        <end position="105"/>
    </location>
</feature>
<reference evidence="3" key="1">
    <citation type="submission" date="2016-11" db="UniProtKB">
        <authorList>
            <consortium name="WormBaseParasite"/>
        </authorList>
    </citation>
    <scope>IDENTIFICATION</scope>
</reference>
<evidence type="ECO:0000256" key="1">
    <source>
        <dbReference type="SAM" id="MobiDB-lite"/>
    </source>
</evidence>
<protein>
    <submittedName>
        <fullName evidence="3">PH domain-containing protein</fullName>
    </submittedName>
</protein>
<feature type="region of interest" description="Disordered" evidence="1">
    <location>
        <begin position="76"/>
        <end position="105"/>
    </location>
</feature>
<dbReference type="WBParaSite" id="maker-unitig_41899-snap-gene-0.3-mRNA-1">
    <property type="protein sequence ID" value="maker-unitig_41899-snap-gene-0.3-mRNA-1"/>
    <property type="gene ID" value="maker-unitig_41899-snap-gene-0.3"/>
</dbReference>
<proteinExistence type="predicted"/>
<sequence length="105" mass="11522">ELAGGRFAPLSGPAIAGCACLPLMRFAETDAIGERRQQADVFYRGEAAGAKLISVACLSQEDRDKWLRLINKVRTNRMPHATSAPRRRHVGSARSRRPRRPPGTA</sequence>
<evidence type="ECO:0000313" key="3">
    <source>
        <dbReference type="WBParaSite" id="maker-unitig_41899-snap-gene-0.3-mRNA-1"/>
    </source>
</evidence>
<name>A0A1I8FPY4_9PLAT</name>